<protein>
    <submittedName>
        <fullName evidence="1">Putative secreted protein</fullName>
    </submittedName>
</protein>
<reference evidence="1" key="1">
    <citation type="submission" date="2019-12" db="EMBL/GenBank/DDBJ databases">
        <title>An insight into the sialome of adult female Ixodes ricinus ticks feeding for 6 days.</title>
        <authorList>
            <person name="Perner J."/>
            <person name="Ribeiro J.M.C."/>
        </authorList>
    </citation>
    <scope>NUCLEOTIDE SEQUENCE</scope>
    <source>
        <strain evidence="1">Semi-engorged</strain>
        <tissue evidence="1">Salivary glands</tissue>
    </source>
</reference>
<dbReference type="AlphaFoldDB" id="A0A6B0TV08"/>
<dbReference type="EMBL" id="GIFC01001055">
    <property type="protein sequence ID" value="MXU83138.1"/>
    <property type="molecule type" value="Transcribed_RNA"/>
</dbReference>
<accession>A0A6B0TV08</accession>
<sequence length="73" mass="7953">MMFGFLLPLTRALFDRFASCAPLLCSSSPSSLSDEGLSESSSLMCLSLKTMLLARSARENEVSRLFTRSKISG</sequence>
<evidence type="ECO:0000313" key="1">
    <source>
        <dbReference type="EMBL" id="MXU83138.1"/>
    </source>
</evidence>
<organism evidence="1">
    <name type="scientific">Ixodes ricinus</name>
    <name type="common">Common tick</name>
    <name type="synonym">Acarus ricinus</name>
    <dbReference type="NCBI Taxonomy" id="34613"/>
    <lineage>
        <taxon>Eukaryota</taxon>
        <taxon>Metazoa</taxon>
        <taxon>Ecdysozoa</taxon>
        <taxon>Arthropoda</taxon>
        <taxon>Chelicerata</taxon>
        <taxon>Arachnida</taxon>
        <taxon>Acari</taxon>
        <taxon>Parasitiformes</taxon>
        <taxon>Ixodida</taxon>
        <taxon>Ixodoidea</taxon>
        <taxon>Ixodidae</taxon>
        <taxon>Ixodinae</taxon>
        <taxon>Ixodes</taxon>
    </lineage>
</organism>
<name>A0A6B0TV08_IXORI</name>
<proteinExistence type="predicted"/>